<feature type="coiled-coil region" evidence="3">
    <location>
        <begin position="234"/>
        <end position="282"/>
    </location>
</feature>
<evidence type="ECO:0000256" key="2">
    <source>
        <dbReference type="ARBA" id="ARBA00023054"/>
    </source>
</evidence>
<gene>
    <name evidence="4" type="ORF">BBJ29_009393</name>
</gene>
<dbReference type="GO" id="GO:0007100">
    <property type="term" value="P:mitotic centrosome separation"/>
    <property type="evidence" value="ECO:0007669"/>
    <property type="project" value="TreeGrafter"/>
</dbReference>
<dbReference type="GO" id="GO:0008017">
    <property type="term" value="F:microtubule binding"/>
    <property type="evidence" value="ECO:0007669"/>
    <property type="project" value="InterPro"/>
</dbReference>
<evidence type="ECO:0000313" key="4">
    <source>
        <dbReference type="EMBL" id="RLN61145.1"/>
    </source>
</evidence>
<feature type="coiled-coil region" evidence="3">
    <location>
        <begin position="558"/>
        <end position="606"/>
    </location>
</feature>
<dbReference type="Gene3D" id="6.10.250.1080">
    <property type="match status" value="1"/>
</dbReference>
<feature type="coiled-coil region" evidence="3">
    <location>
        <begin position="329"/>
        <end position="479"/>
    </location>
</feature>
<evidence type="ECO:0000256" key="3">
    <source>
        <dbReference type="SAM" id="Coils"/>
    </source>
</evidence>
<dbReference type="GO" id="GO:0000132">
    <property type="term" value="P:establishment of mitotic spindle orientation"/>
    <property type="evidence" value="ECO:0007669"/>
    <property type="project" value="TreeGrafter"/>
</dbReference>
<dbReference type="PANTHER" id="PTHR10921">
    <property type="entry name" value="NUCLEAR DISTRIBUTION PROTEIN NUDE HOMOLOG 1"/>
    <property type="match status" value="1"/>
</dbReference>
<keyword evidence="2 3" id="KW-0175">Coiled coil</keyword>
<dbReference type="PANTHER" id="PTHR10921:SF1">
    <property type="entry name" value="NUCLEAR DISTRIBUTION PROTEIN NUDE HOMOLOG"/>
    <property type="match status" value="1"/>
</dbReference>
<reference evidence="4 5" key="1">
    <citation type="submission" date="2018-07" db="EMBL/GenBank/DDBJ databases">
        <title>Genome sequencing of oomycete isolates from Chile give support for New Zealand origin for Phytophthora kernoviae and make available the first Nothophytophthora sp. genome.</title>
        <authorList>
            <person name="Studholme D.J."/>
            <person name="Sanfuentes E."/>
            <person name="Panda P."/>
            <person name="Hill R."/>
            <person name="Sambles C."/>
            <person name="Grant M."/>
            <person name="Williams N.M."/>
            <person name="Mcdougal R.L."/>
        </authorList>
    </citation>
    <scope>NUCLEOTIDE SEQUENCE [LARGE SCALE GENOMIC DNA]</scope>
    <source>
        <strain evidence="4">Chile7</strain>
    </source>
</reference>
<dbReference type="GO" id="GO:0051642">
    <property type="term" value="P:centrosome localization"/>
    <property type="evidence" value="ECO:0007669"/>
    <property type="project" value="TreeGrafter"/>
</dbReference>
<dbReference type="InterPro" id="IPR033494">
    <property type="entry name" value="NUDE"/>
</dbReference>
<dbReference type="GO" id="GO:0007020">
    <property type="term" value="P:microtubule nucleation"/>
    <property type="evidence" value="ECO:0007669"/>
    <property type="project" value="TreeGrafter"/>
</dbReference>
<evidence type="ECO:0000256" key="1">
    <source>
        <dbReference type="ARBA" id="ARBA00007429"/>
    </source>
</evidence>
<accession>A0A3R7KAD9</accession>
<feature type="coiled-coil region" evidence="3">
    <location>
        <begin position="653"/>
        <end position="701"/>
    </location>
</feature>
<dbReference type="GO" id="GO:0005813">
    <property type="term" value="C:centrosome"/>
    <property type="evidence" value="ECO:0007669"/>
    <property type="project" value="TreeGrafter"/>
</dbReference>
<protein>
    <submittedName>
        <fullName evidence="4">Uncharacterized protein</fullName>
    </submittedName>
</protein>
<comment type="caution">
    <text evidence="4">The sequence shown here is derived from an EMBL/GenBank/DDBJ whole genome shotgun (WGS) entry which is preliminary data.</text>
</comment>
<dbReference type="AlphaFoldDB" id="A0A3R7KAD9"/>
<dbReference type="GO" id="GO:0007059">
    <property type="term" value="P:chromosome segregation"/>
    <property type="evidence" value="ECO:0007669"/>
    <property type="project" value="TreeGrafter"/>
</dbReference>
<dbReference type="EMBL" id="MBAD02000924">
    <property type="protein sequence ID" value="RLN61145.1"/>
    <property type="molecule type" value="Genomic_DNA"/>
</dbReference>
<comment type="similarity">
    <text evidence="1">Belongs to the nudE family.</text>
</comment>
<dbReference type="GO" id="GO:0005871">
    <property type="term" value="C:kinesin complex"/>
    <property type="evidence" value="ECO:0007669"/>
    <property type="project" value="TreeGrafter"/>
</dbReference>
<proteinExistence type="inferred from homology"/>
<sequence length="951" mass="109386">MSSSATLPSVQGSRLVITIKNATFGYCINPNGPTTGLLILVIMLGLLCGLERLALIGAMALVALVLAQRLSSPPVQEPQRSWTWAPIGIIKSHLRWVRLLISPNADCPPTPESNDISSFGATLQSSATAPTATTVPTTVTMTPHSPRELAIVVYDPTKAATNTNWQTGSMAVSTVADITPAFAATLQSLSVDENVEMADIATAPVRDVHEERYEADSQPSFKNMESVPENDDNVAYLSTQLERKQQEIKVMQEQLEKYKQLNHELEQELSRVEKCNDNLVKKNQSFERNPKLVCTEVGPAWDLAHLFKDELAATRSKLEEHRQSSNKRERELDMELTRAKNHNEQLVNKNQVCEQDLKYVRGELKNARDQAHRFEDKHYATQAELQEYRQSSHELEQELEQKLARAENHNGQLVNKNQLFERDLELVRCELDGARDQAHRFEDELSTARAKLETATAARRRLEQEQDDLQTRVRVLQATTKDLAQKLEHEIEEKVFLATDQEELQHQHQVEADRFHMEIMDLQSELYALQQSRPRLQCPVKQAPFKNMESVPENDDNVAYLSTQLERKQQEIKVMQEQLEKYKQLNHELEQELSRVEKCNDNLVKKNQSFERNPKLVCTEVGPAWDLAHLFKDELAATRSKLEEHRQSSNKRERELDMELTRAKNHNEQLVNKNQVCEQDLKYVRGELKNARDQAHRFEDKHYATQAELQECRQSSHEREQELEQELSRVKQYNSYLAKKSQRFERGLQLIRREVKAARELAYLSHDHLLATRAELDAAVAAHSRLGQLQGDLEDPQRHHEIVTEHVHTEAMDFKSEPHVLQQNCLHIKPVEPRVYKRNSKWQEQDAAGKARRQALECKTSKATMTATSIKTATRVNHTLIHTLMSVVDGFKRKMYELRLPVDHAAQKKISYANRRDQPQTIVLRSTAPWLLVPKEPILQLLKTSDVFRCR</sequence>
<dbReference type="Proteomes" id="UP000284657">
    <property type="component" value="Unassembled WGS sequence"/>
</dbReference>
<dbReference type="GO" id="GO:0000776">
    <property type="term" value="C:kinetochore"/>
    <property type="evidence" value="ECO:0007669"/>
    <property type="project" value="TreeGrafter"/>
</dbReference>
<organism evidence="4 5">
    <name type="scientific">Phytophthora kernoviae</name>
    <dbReference type="NCBI Taxonomy" id="325452"/>
    <lineage>
        <taxon>Eukaryota</taxon>
        <taxon>Sar</taxon>
        <taxon>Stramenopiles</taxon>
        <taxon>Oomycota</taxon>
        <taxon>Peronosporomycetes</taxon>
        <taxon>Peronosporales</taxon>
        <taxon>Peronosporaceae</taxon>
        <taxon>Phytophthora</taxon>
    </lineage>
</organism>
<evidence type="ECO:0000313" key="5">
    <source>
        <dbReference type="Proteomes" id="UP000284657"/>
    </source>
</evidence>
<name>A0A3R7KAD9_9STRA</name>
<dbReference type="GO" id="GO:0047496">
    <property type="term" value="P:vesicle transport along microtubule"/>
    <property type="evidence" value="ECO:0007669"/>
    <property type="project" value="TreeGrafter"/>
</dbReference>